<dbReference type="EMBL" id="AHYR01000003">
    <property type="protein sequence ID" value="EOT43260.1"/>
    <property type="molecule type" value="Genomic_DNA"/>
</dbReference>
<sequence length="204" mass="23432">MKQEELNLKLYELLLKIQNEADILTNADISESDAELYKYIISKGLVHNLKIEYYYSGPNIDASQAIITDKGYAFIEQISESNKPIKMNRENRYKQLQIFLKRLDDQDDDLRTPNKRVREIDYYDLIKYAIDSNLVKGIAIKYASNKPHLFLSQFARVTTEGYDVLDTPYPKKDASDTSISNIYNIYGGDQKGASFGSNNTTNNT</sequence>
<accession>S0KQJ2</accession>
<dbReference type="OrthoDB" id="10007747at2"/>
<dbReference type="eggNOG" id="ENOG50349M4">
    <property type="taxonomic scope" value="Bacteria"/>
</dbReference>
<dbReference type="AlphaFoldDB" id="S0KQJ2"/>
<comment type="caution">
    <text evidence="1">The sequence shown here is derived from an EMBL/GenBank/DDBJ whole genome shotgun (WGS) entry which is preliminary data.</text>
</comment>
<dbReference type="RefSeq" id="WP_016171814.1">
    <property type="nucleotide sequence ID" value="NZ_ASWK01000001.1"/>
</dbReference>
<organism evidence="1 2">
    <name type="scientific">Enterococcus dispar ATCC 51266</name>
    <dbReference type="NCBI Taxonomy" id="1139219"/>
    <lineage>
        <taxon>Bacteria</taxon>
        <taxon>Bacillati</taxon>
        <taxon>Bacillota</taxon>
        <taxon>Bacilli</taxon>
        <taxon>Lactobacillales</taxon>
        <taxon>Enterococcaceae</taxon>
        <taxon>Enterococcus</taxon>
    </lineage>
</organism>
<gene>
    <name evidence="1" type="ORF">OMK_00614</name>
</gene>
<proteinExistence type="predicted"/>
<evidence type="ECO:0000313" key="1">
    <source>
        <dbReference type="EMBL" id="EOT43260.1"/>
    </source>
</evidence>
<keyword evidence="2" id="KW-1185">Reference proteome</keyword>
<dbReference type="HOGENOM" id="CLU_1341515_0_0_9"/>
<protein>
    <submittedName>
        <fullName evidence="1">Uncharacterized protein</fullName>
    </submittedName>
</protein>
<dbReference type="PATRIC" id="fig|1139219.3.peg.583"/>
<evidence type="ECO:0000313" key="2">
    <source>
        <dbReference type="Proteomes" id="UP000014127"/>
    </source>
</evidence>
<name>S0KQJ2_9ENTE</name>
<dbReference type="Proteomes" id="UP000014127">
    <property type="component" value="Unassembled WGS sequence"/>
</dbReference>
<dbReference type="STRING" id="44009.RV01_GL000255"/>
<reference evidence="1 2" key="1">
    <citation type="submission" date="2013-03" db="EMBL/GenBank/DDBJ databases">
        <title>The Genome Sequence of Enterococcus dispar ATCC_51266 (Illumina only assembly).</title>
        <authorList>
            <consortium name="The Broad Institute Genomics Platform"/>
            <consortium name="The Broad Institute Genome Sequencing Center for Infectious Disease"/>
            <person name="Earl A."/>
            <person name="Russ C."/>
            <person name="Gilmore M."/>
            <person name="Surin D."/>
            <person name="Walker B."/>
            <person name="Young S."/>
            <person name="Zeng Q."/>
            <person name="Gargeya S."/>
            <person name="Fitzgerald M."/>
            <person name="Haas B."/>
            <person name="Abouelleil A."/>
            <person name="Allen A.W."/>
            <person name="Alvarado L."/>
            <person name="Arachchi H.M."/>
            <person name="Berlin A.M."/>
            <person name="Chapman S.B."/>
            <person name="Gainer-Dewar J."/>
            <person name="Goldberg J."/>
            <person name="Griggs A."/>
            <person name="Gujja S."/>
            <person name="Hansen M."/>
            <person name="Howarth C."/>
            <person name="Imamovic A."/>
            <person name="Ireland A."/>
            <person name="Larimer J."/>
            <person name="McCowan C."/>
            <person name="Murphy C."/>
            <person name="Pearson M."/>
            <person name="Poon T.W."/>
            <person name="Priest M."/>
            <person name="Roberts A."/>
            <person name="Saif S."/>
            <person name="Shea T."/>
            <person name="Sisk P."/>
            <person name="Sykes S."/>
            <person name="Wortman J."/>
            <person name="Nusbaum C."/>
            <person name="Birren B."/>
        </authorList>
    </citation>
    <scope>NUCLEOTIDE SEQUENCE [LARGE SCALE GENOMIC DNA]</scope>
    <source>
        <strain evidence="1 2">ATCC 51266</strain>
    </source>
</reference>